<protein>
    <submittedName>
        <fullName evidence="1">Uncharacterized protein</fullName>
    </submittedName>
</protein>
<accession>A0A3G1TV84</accession>
<dbReference type="EMBL" id="MG640601">
    <property type="protein sequence ID" value="AYF52757.1"/>
    <property type="molecule type" value="Genomic_DNA"/>
</dbReference>
<keyword evidence="1" id="KW-0614">Plasmid</keyword>
<dbReference type="AlphaFoldDB" id="A0A3G1TV84"/>
<sequence length="109" mass="12684">MKLEGSLQNRMMEGRTTNKEIVVGMGATELLYTDRNPYTVIEVKSKNRILVQADGAINKATFPDQEWEYSRNPEGQILELIKTKNGWKVLKEDTYFYIGDREKYYDPSL</sequence>
<organism evidence="1">
    <name type="scientific">Enterococcus faecium</name>
    <name type="common">Streptococcus faecium</name>
    <dbReference type="NCBI Taxonomy" id="1352"/>
    <lineage>
        <taxon>Bacteria</taxon>
        <taxon>Bacillati</taxon>
        <taxon>Bacillota</taxon>
        <taxon>Bacilli</taxon>
        <taxon>Lactobacillales</taxon>
        <taxon>Enterococcaceae</taxon>
        <taxon>Enterococcus</taxon>
    </lineage>
</organism>
<dbReference type="EMBL" id="CP039730">
    <property type="protein sequence ID" value="QHT44828.1"/>
    <property type="molecule type" value="Genomic_DNA"/>
</dbReference>
<gene>
    <name evidence="2" type="ORF">FCF09_14185</name>
</gene>
<reference evidence="2" key="2">
    <citation type="journal article" date="2020" name="J. Antimicrob. Chemother.">
        <title>Tandem amplification of the vanM gene cluster drives vancomycin resistance in vancomycin-variable enterococci.</title>
        <authorList>
            <person name="Sun L."/>
            <person name="Chen Y."/>
            <person name="Hua X."/>
            <person name="Chen Y."/>
            <person name="Hong J."/>
            <person name="Wu X."/>
            <person name="Jiang Y."/>
            <person name="van Schaik W."/>
            <person name="Qu T."/>
            <person name="Yu Y."/>
        </authorList>
    </citation>
    <scope>NUCLEOTIDE SEQUENCE [LARGE SCALE GENOMIC DNA]</scope>
    <source>
        <strain evidence="2">ZY2</strain>
        <plasmid evidence="2">pZY2</plasmid>
    </source>
</reference>
<name>A0A3G1TV84_ENTFC</name>
<evidence type="ECO:0000313" key="2">
    <source>
        <dbReference type="EMBL" id="QHT44828.1"/>
    </source>
</evidence>
<evidence type="ECO:0000313" key="1">
    <source>
        <dbReference type="EMBL" id="AYF52757.1"/>
    </source>
</evidence>
<proteinExistence type="predicted"/>
<geneLocation type="plasmid" evidence="1">
    <name>pEMSRR6</name>
</geneLocation>
<reference evidence="1" key="1">
    <citation type="submission" date="2017-11" db="EMBL/GenBank/DDBJ databases">
        <title>The Silenced vanM Gene Cluster on Plasmid was Prevalent in Clinical Isolates of Enterococci from Hangzhou, China.</title>
        <authorList>
            <person name="Sun L."/>
            <person name="Qu T."/>
            <person name="Chen Y."/>
            <person name="Fu Y."/>
            <person name="Yang Q."/>
            <person name="Yu Y."/>
        </authorList>
    </citation>
    <scope>NUCLEOTIDE SEQUENCE</scope>
    <source>
        <strain evidence="1">SRR6</strain>
        <plasmid evidence="1">pEMSRR6</plasmid>
    </source>
</reference>
<dbReference type="RefSeq" id="WP_002350500.1">
    <property type="nucleotide sequence ID" value="NZ_CP039730.1"/>
</dbReference>
<geneLocation type="plasmid" evidence="2">
    <name>pZY2</name>
</geneLocation>